<dbReference type="InterPro" id="IPR052207">
    <property type="entry name" value="Max-like/E-box_TFs"/>
</dbReference>
<feature type="region of interest" description="Disordered" evidence="6">
    <location>
        <begin position="1"/>
        <end position="93"/>
    </location>
</feature>
<dbReference type="Proteomes" id="UP001310594">
    <property type="component" value="Unassembled WGS sequence"/>
</dbReference>
<dbReference type="Gene3D" id="4.10.280.10">
    <property type="entry name" value="Helix-loop-helix DNA-binding domain"/>
    <property type="match status" value="1"/>
</dbReference>
<dbReference type="GO" id="GO:0005634">
    <property type="term" value="C:nucleus"/>
    <property type="evidence" value="ECO:0007669"/>
    <property type="project" value="UniProtKB-SubCell"/>
</dbReference>
<name>A0AAN7W1C7_9PEZI</name>
<comment type="subcellular location">
    <subcellularLocation>
        <location evidence="1">Nucleus</location>
    </subcellularLocation>
</comment>
<evidence type="ECO:0000259" key="7">
    <source>
        <dbReference type="PROSITE" id="PS50888"/>
    </source>
</evidence>
<protein>
    <submittedName>
        <fullName evidence="8">Transcription factor</fullName>
    </submittedName>
</protein>
<keyword evidence="4" id="KW-0804">Transcription</keyword>
<dbReference type="GO" id="GO:0000981">
    <property type="term" value="F:DNA-binding transcription factor activity, RNA polymerase II-specific"/>
    <property type="evidence" value="ECO:0007669"/>
    <property type="project" value="TreeGrafter"/>
</dbReference>
<evidence type="ECO:0000256" key="3">
    <source>
        <dbReference type="ARBA" id="ARBA00023125"/>
    </source>
</evidence>
<gene>
    <name evidence="8" type="primary">INO4</name>
    <name evidence="8" type="ORF">LTR97_008217</name>
</gene>
<dbReference type="SUPFAM" id="SSF47459">
    <property type="entry name" value="HLH, helix-loop-helix DNA-binding domain"/>
    <property type="match status" value="1"/>
</dbReference>
<dbReference type="InterPro" id="IPR057072">
    <property type="entry name" value="bHLH_INO4"/>
</dbReference>
<feature type="compositionally biased region" description="Polar residues" evidence="6">
    <location>
        <begin position="1"/>
        <end position="23"/>
    </location>
</feature>
<evidence type="ECO:0000313" key="8">
    <source>
        <dbReference type="EMBL" id="KAK5695797.1"/>
    </source>
</evidence>
<evidence type="ECO:0000256" key="1">
    <source>
        <dbReference type="ARBA" id="ARBA00004123"/>
    </source>
</evidence>
<dbReference type="Pfam" id="PF23181">
    <property type="entry name" value="bHLH_INO4"/>
    <property type="match status" value="1"/>
</dbReference>
<comment type="caution">
    <text evidence="8">The sequence shown here is derived from an EMBL/GenBank/DDBJ whole genome shotgun (WGS) entry which is preliminary data.</text>
</comment>
<dbReference type="PANTHER" id="PTHR15741">
    <property type="entry name" value="BASIC HELIX-LOOP-HELIX ZIP TRANSCRIPTION FACTOR"/>
    <property type="match status" value="1"/>
</dbReference>
<dbReference type="PANTHER" id="PTHR15741:SF39">
    <property type="entry name" value="BHLH TRANSCRIPTION FACTOR (EUROFUNG)"/>
    <property type="match status" value="1"/>
</dbReference>
<reference evidence="8" key="1">
    <citation type="submission" date="2023-08" db="EMBL/GenBank/DDBJ databases">
        <title>Black Yeasts Isolated from many extreme environments.</title>
        <authorList>
            <person name="Coleine C."/>
            <person name="Stajich J.E."/>
            <person name="Selbmann L."/>
        </authorList>
    </citation>
    <scope>NUCLEOTIDE SEQUENCE</scope>
    <source>
        <strain evidence="8">CCFEE 5810</strain>
    </source>
</reference>
<feature type="region of interest" description="Disordered" evidence="6">
    <location>
        <begin position="144"/>
        <end position="181"/>
    </location>
</feature>
<evidence type="ECO:0000313" key="9">
    <source>
        <dbReference type="Proteomes" id="UP001310594"/>
    </source>
</evidence>
<feature type="compositionally biased region" description="Polar residues" evidence="6">
    <location>
        <begin position="163"/>
        <end position="181"/>
    </location>
</feature>
<proteinExistence type="predicted"/>
<keyword evidence="3" id="KW-0238">DNA-binding</keyword>
<dbReference type="GO" id="GO:0000978">
    <property type="term" value="F:RNA polymerase II cis-regulatory region sequence-specific DNA binding"/>
    <property type="evidence" value="ECO:0007669"/>
    <property type="project" value="TreeGrafter"/>
</dbReference>
<dbReference type="InterPro" id="IPR036638">
    <property type="entry name" value="HLH_DNA-bd_sf"/>
</dbReference>
<dbReference type="EMBL" id="JAVRQU010000013">
    <property type="protein sequence ID" value="KAK5695797.1"/>
    <property type="molecule type" value="Genomic_DNA"/>
</dbReference>
<dbReference type="InterPro" id="IPR011598">
    <property type="entry name" value="bHLH_dom"/>
</dbReference>
<organism evidence="8 9">
    <name type="scientific">Elasticomyces elasticus</name>
    <dbReference type="NCBI Taxonomy" id="574655"/>
    <lineage>
        <taxon>Eukaryota</taxon>
        <taxon>Fungi</taxon>
        <taxon>Dikarya</taxon>
        <taxon>Ascomycota</taxon>
        <taxon>Pezizomycotina</taxon>
        <taxon>Dothideomycetes</taxon>
        <taxon>Dothideomycetidae</taxon>
        <taxon>Mycosphaerellales</taxon>
        <taxon>Teratosphaeriaceae</taxon>
        <taxon>Elasticomyces</taxon>
    </lineage>
</organism>
<feature type="compositionally biased region" description="Low complexity" evidence="6">
    <location>
        <begin position="41"/>
        <end position="53"/>
    </location>
</feature>
<feature type="domain" description="BHLH" evidence="7">
    <location>
        <begin position="81"/>
        <end position="132"/>
    </location>
</feature>
<evidence type="ECO:0000256" key="6">
    <source>
        <dbReference type="SAM" id="MobiDB-lite"/>
    </source>
</evidence>
<dbReference type="GO" id="GO:0046983">
    <property type="term" value="F:protein dimerization activity"/>
    <property type="evidence" value="ECO:0007669"/>
    <property type="project" value="InterPro"/>
</dbReference>
<sequence length="181" mass="20009">MNITEQQQTNHKSQDTTNAARTSNEAKKSASHPDISKPTMSSSSPPNDKNNSSAYPGSYESYPEAYSKANPTSAARLSDQQKKLNHIQSETKRREAIRVEFNKLAATVPGMSGQGRSEAVVLQATVEHLREQVAKKEELRMEAKRQGWSDEEFEAGYEPVAQPRSSQQGRRESNTSGRAGI</sequence>
<dbReference type="PROSITE" id="PS50888">
    <property type="entry name" value="BHLH"/>
    <property type="match status" value="1"/>
</dbReference>
<evidence type="ECO:0000256" key="2">
    <source>
        <dbReference type="ARBA" id="ARBA00023015"/>
    </source>
</evidence>
<dbReference type="AlphaFoldDB" id="A0AAN7W1C7"/>
<keyword evidence="2" id="KW-0805">Transcription regulation</keyword>
<keyword evidence="5" id="KW-0539">Nucleus</keyword>
<evidence type="ECO:0000256" key="5">
    <source>
        <dbReference type="ARBA" id="ARBA00023242"/>
    </source>
</evidence>
<accession>A0AAN7W1C7</accession>
<evidence type="ECO:0000256" key="4">
    <source>
        <dbReference type="ARBA" id="ARBA00023163"/>
    </source>
</evidence>